<name>A0A409W4K8_9AGAR</name>
<sequence>MNALPRSPALESAVRDVNSSSAVGGQQTIAALKRNEHAKPGPGLGEPAGELPLRTRVPLREIN</sequence>
<dbReference type="Proteomes" id="UP000284706">
    <property type="component" value="Unassembled WGS sequence"/>
</dbReference>
<gene>
    <name evidence="2" type="ORF">CVT26_010204</name>
</gene>
<feature type="region of interest" description="Disordered" evidence="1">
    <location>
        <begin position="1"/>
        <end position="63"/>
    </location>
</feature>
<dbReference type="AlphaFoldDB" id="A0A409W4K8"/>
<protein>
    <submittedName>
        <fullName evidence="2">Uncharacterized protein</fullName>
    </submittedName>
</protein>
<feature type="compositionally biased region" description="Polar residues" evidence="1">
    <location>
        <begin position="17"/>
        <end position="29"/>
    </location>
</feature>
<evidence type="ECO:0000256" key="1">
    <source>
        <dbReference type="SAM" id="MobiDB-lite"/>
    </source>
</evidence>
<dbReference type="EMBL" id="NHYE01005404">
    <property type="protein sequence ID" value="PPQ73454.1"/>
    <property type="molecule type" value="Genomic_DNA"/>
</dbReference>
<comment type="caution">
    <text evidence="2">The sequence shown here is derived from an EMBL/GenBank/DDBJ whole genome shotgun (WGS) entry which is preliminary data.</text>
</comment>
<organism evidence="2 3">
    <name type="scientific">Gymnopilus dilepis</name>
    <dbReference type="NCBI Taxonomy" id="231916"/>
    <lineage>
        <taxon>Eukaryota</taxon>
        <taxon>Fungi</taxon>
        <taxon>Dikarya</taxon>
        <taxon>Basidiomycota</taxon>
        <taxon>Agaricomycotina</taxon>
        <taxon>Agaricomycetes</taxon>
        <taxon>Agaricomycetidae</taxon>
        <taxon>Agaricales</taxon>
        <taxon>Agaricineae</taxon>
        <taxon>Hymenogastraceae</taxon>
        <taxon>Gymnopilus</taxon>
    </lineage>
</organism>
<evidence type="ECO:0000313" key="2">
    <source>
        <dbReference type="EMBL" id="PPQ73454.1"/>
    </source>
</evidence>
<keyword evidence="3" id="KW-1185">Reference proteome</keyword>
<dbReference type="InParanoid" id="A0A409W4K8"/>
<proteinExistence type="predicted"/>
<accession>A0A409W4K8</accession>
<evidence type="ECO:0000313" key="3">
    <source>
        <dbReference type="Proteomes" id="UP000284706"/>
    </source>
</evidence>
<reference evidence="2 3" key="1">
    <citation type="journal article" date="2018" name="Evol. Lett.">
        <title>Horizontal gene cluster transfer increased hallucinogenic mushroom diversity.</title>
        <authorList>
            <person name="Reynolds H.T."/>
            <person name="Vijayakumar V."/>
            <person name="Gluck-Thaler E."/>
            <person name="Korotkin H.B."/>
            <person name="Matheny P.B."/>
            <person name="Slot J.C."/>
        </authorList>
    </citation>
    <scope>NUCLEOTIDE SEQUENCE [LARGE SCALE GENOMIC DNA]</scope>
    <source>
        <strain evidence="2 3">SRW20</strain>
    </source>
</reference>